<dbReference type="AlphaFoldDB" id="A0A3A6Q736"/>
<proteinExistence type="predicted"/>
<protein>
    <submittedName>
        <fullName evidence="3">Uncharacterized protein</fullName>
    </submittedName>
</protein>
<name>A0A3A6Q736_9EURY</name>
<feature type="transmembrane region" description="Helical" evidence="2">
    <location>
        <begin position="21"/>
        <end position="43"/>
    </location>
</feature>
<accession>A0A3A6Q736</accession>
<dbReference type="EMBL" id="QKNY01000001">
    <property type="protein sequence ID" value="RJX45238.1"/>
    <property type="molecule type" value="Genomic_DNA"/>
</dbReference>
<sequence>MSVSEHPVALTIEQRVGGATVLLATVMALPLLDGLFVALLLAGTLETTVGMLETGLLVFGGSATVAVILAELDESRGSMVRSVLLIGAGLIPLAALQAVIAPTIESALELAVFQRFAGVVILAIAARTVSAKVSDYLPSPGVIILLGLLASIRPSALTVELVVDGELLARAAITAAIGVGFALAVALAAPALRGVVDLDRFRFGSAVALGVFALPVVGVLDTDAPIALAVLIVSGLLAYSPDGGDEPEQDAEEPPESATDTDYAPEDTARAPWL</sequence>
<feature type="transmembrane region" description="Helical" evidence="2">
    <location>
        <begin position="110"/>
        <end position="129"/>
    </location>
</feature>
<evidence type="ECO:0000313" key="4">
    <source>
        <dbReference type="Proteomes" id="UP000276588"/>
    </source>
</evidence>
<comment type="caution">
    <text evidence="3">The sequence shown here is derived from an EMBL/GenBank/DDBJ whole genome shotgun (WGS) entry which is preliminary data.</text>
</comment>
<feature type="transmembrane region" description="Helical" evidence="2">
    <location>
        <begin position="49"/>
        <end position="70"/>
    </location>
</feature>
<feature type="transmembrane region" description="Helical" evidence="2">
    <location>
        <begin position="168"/>
        <end position="189"/>
    </location>
</feature>
<keyword evidence="4" id="KW-1185">Reference proteome</keyword>
<dbReference type="RefSeq" id="WP_120100191.1">
    <property type="nucleotide sequence ID" value="NZ_QKNY01000001.1"/>
</dbReference>
<reference evidence="3 4" key="1">
    <citation type="submission" date="2018-06" db="EMBL/GenBank/DDBJ databases">
        <title>Halonotius sp. F13-13 a new haloarchaeeon isolated from a solar saltern from Isla Cristina, Huelva, Spain.</title>
        <authorList>
            <person name="Duran-Viseras A."/>
            <person name="Sanchez-Porro C."/>
            <person name="Ventosa A."/>
        </authorList>
    </citation>
    <scope>NUCLEOTIDE SEQUENCE [LARGE SCALE GENOMIC DNA]</scope>
    <source>
        <strain evidence="3 4">F13-13</strain>
    </source>
</reference>
<keyword evidence="2" id="KW-0812">Transmembrane</keyword>
<keyword evidence="2" id="KW-1133">Transmembrane helix</keyword>
<feature type="transmembrane region" description="Helical" evidence="2">
    <location>
        <begin position="201"/>
        <end position="218"/>
    </location>
</feature>
<dbReference type="Pfam" id="PF19107">
    <property type="entry name" value="DUF5794"/>
    <property type="match status" value="1"/>
</dbReference>
<feature type="transmembrane region" description="Helical" evidence="2">
    <location>
        <begin position="82"/>
        <end position="104"/>
    </location>
</feature>
<feature type="region of interest" description="Disordered" evidence="1">
    <location>
        <begin position="241"/>
        <end position="274"/>
    </location>
</feature>
<feature type="compositionally biased region" description="Acidic residues" evidence="1">
    <location>
        <begin position="243"/>
        <end position="255"/>
    </location>
</feature>
<dbReference type="OrthoDB" id="293478at2157"/>
<evidence type="ECO:0000256" key="1">
    <source>
        <dbReference type="SAM" id="MobiDB-lite"/>
    </source>
</evidence>
<keyword evidence="2" id="KW-0472">Membrane</keyword>
<evidence type="ECO:0000256" key="2">
    <source>
        <dbReference type="SAM" id="Phobius"/>
    </source>
</evidence>
<dbReference type="InterPro" id="IPR043812">
    <property type="entry name" value="DUF5794"/>
</dbReference>
<gene>
    <name evidence="3" type="ORF">DM826_00650</name>
</gene>
<organism evidence="3 4">
    <name type="scientific">Halonotius aquaticus</name>
    <dbReference type="NCBI Taxonomy" id="2216978"/>
    <lineage>
        <taxon>Archaea</taxon>
        <taxon>Methanobacteriati</taxon>
        <taxon>Methanobacteriota</taxon>
        <taxon>Stenosarchaea group</taxon>
        <taxon>Halobacteria</taxon>
        <taxon>Halobacteriales</taxon>
        <taxon>Haloferacaceae</taxon>
        <taxon>Halonotius</taxon>
    </lineage>
</organism>
<evidence type="ECO:0000313" key="3">
    <source>
        <dbReference type="EMBL" id="RJX45238.1"/>
    </source>
</evidence>
<feature type="transmembrane region" description="Helical" evidence="2">
    <location>
        <begin position="136"/>
        <end position="156"/>
    </location>
</feature>
<dbReference type="Proteomes" id="UP000276588">
    <property type="component" value="Unassembled WGS sequence"/>
</dbReference>